<dbReference type="AlphaFoldDB" id="A0A8S9IHL0"/>
<evidence type="ECO:0000313" key="1">
    <source>
        <dbReference type="EMBL" id="KAF2569224.1"/>
    </source>
</evidence>
<reference evidence="1" key="1">
    <citation type="submission" date="2019-12" db="EMBL/GenBank/DDBJ databases">
        <title>Genome sequencing and annotation of Brassica cretica.</title>
        <authorList>
            <person name="Studholme D.J."/>
            <person name="Sarris P.F."/>
        </authorList>
    </citation>
    <scope>NUCLEOTIDE SEQUENCE</scope>
    <source>
        <strain evidence="1">PFS-001/15</strain>
        <tissue evidence="1">Leaf</tissue>
    </source>
</reference>
<proteinExistence type="predicted"/>
<dbReference type="EMBL" id="QGKW02001911">
    <property type="protein sequence ID" value="KAF2569224.1"/>
    <property type="molecule type" value="Genomic_DNA"/>
</dbReference>
<accession>A0A8S9IHL0</accession>
<evidence type="ECO:0000313" key="2">
    <source>
        <dbReference type="Proteomes" id="UP000712281"/>
    </source>
</evidence>
<name>A0A8S9IHL0_BRACR</name>
<protein>
    <submittedName>
        <fullName evidence="1">Uncharacterized protein</fullName>
    </submittedName>
</protein>
<gene>
    <name evidence="1" type="ORF">F2Q68_00026200</name>
</gene>
<comment type="caution">
    <text evidence="1">The sequence shown here is derived from an EMBL/GenBank/DDBJ whole genome shotgun (WGS) entry which is preliminary data.</text>
</comment>
<sequence>MCPDLNVRMFSNSVNNASSRITTASDGIGEGRGGCLIPGGRRPLPPLPSVAPSSVCHFFLFLTSPLPPLTRFLSWGSRSCASAGRSGALISEPWRIVVVEWM</sequence>
<organism evidence="1 2">
    <name type="scientific">Brassica cretica</name>
    <name type="common">Mustard</name>
    <dbReference type="NCBI Taxonomy" id="69181"/>
    <lineage>
        <taxon>Eukaryota</taxon>
        <taxon>Viridiplantae</taxon>
        <taxon>Streptophyta</taxon>
        <taxon>Embryophyta</taxon>
        <taxon>Tracheophyta</taxon>
        <taxon>Spermatophyta</taxon>
        <taxon>Magnoliopsida</taxon>
        <taxon>eudicotyledons</taxon>
        <taxon>Gunneridae</taxon>
        <taxon>Pentapetalae</taxon>
        <taxon>rosids</taxon>
        <taxon>malvids</taxon>
        <taxon>Brassicales</taxon>
        <taxon>Brassicaceae</taxon>
        <taxon>Brassiceae</taxon>
        <taxon>Brassica</taxon>
    </lineage>
</organism>
<dbReference type="Proteomes" id="UP000712281">
    <property type="component" value="Unassembled WGS sequence"/>
</dbReference>